<keyword evidence="3" id="KW-0689">Ribosomal protein</keyword>
<accession>A0A7G2CPI3</accession>
<feature type="repeat" description="WD" evidence="5">
    <location>
        <begin position="389"/>
        <end position="430"/>
    </location>
</feature>
<name>A0A7G2CPI3_9TRYP</name>
<dbReference type="InterPro" id="IPR015943">
    <property type="entry name" value="WD40/YVTN_repeat-like_dom_sf"/>
</dbReference>
<keyword evidence="2" id="KW-0677">Repeat</keyword>
<feature type="region of interest" description="Disordered" evidence="6">
    <location>
        <begin position="1"/>
        <end position="81"/>
    </location>
</feature>
<dbReference type="GO" id="GO:0000027">
    <property type="term" value="P:ribosomal large subunit assembly"/>
    <property type="evidence" value="ECO:0007669"/>
    <property type="project" value="TreeGrafter"/>
</dbReference>
<dbReference type="InterPro" id="IPR036322">
    <property type="entry name" value="WD40_repeat_dom_sf"/>
</dbReference>
<evidence type="ECO:0000256" key="1">
    <source>
        <dbReference type="ARBA" id="ARBA00022574"/>
    </source>
</evidence>
<dbReference type="PROSITE" id="PS50082">
    <property type="entry name" value="WD_REPEATS_2"/>
    <property type="match status" value="3"/>
</dbReference>
<protein>
    <submittedName>
        <fullName evidence="7">WD domain, G-beta repeat, putative</fullName>
    </submittedName>
</protein>
<dbReference type="OrthoDB" id="674604at2759"/>
<evidence type="ECO:0000256" key="4">
    <source>
        <dbReference type="ARBA" id="ARBA00023274"/>
    </source>
</evidence>
<dbReference type="Proteomes" id="UP000515908">
    <property type="component" value="Chromosome 22"/>
</dbReference>
<gene>
    <name evidence="7" type="ORF">ADEAN_000929100</name>
</gene>
<evidence type="ECO:0000313" key="8">
    <source>
        <dbReference type="Proteomes" id="UP000515908"/>
    </source>
</evidence>
<dbReference type="InterPro" id="IPR020472">
    <property type="entry name" value="WD40_PAC1"/>
</dbReference>
<dbReference type="SMART" id="SM00320">
    <property type="entry name" value="WD40"/>
    <property type="match status" value="5"/>
</dbReference>
<dbReference type="PANTHER" id="PTHR19848:SF8">
    <property type="entry name" value="F-BOX AND WD REPEAT DOMAIN CONTAINING 7"/>
    <property type="match status" value="1"/>
</dbReference>
<dbReference type="GO" id="GO:0005730">
    <property type="term" value="C:nucleolus"/>
    <property type="evidence" value="ECO:0007669"/>
    <property type="project" value="UniProtKB-SubCell"/>
</dbReference>
<dbReference type="PRINTS" id="PR00320">
    <property type="entry name" value="GPROTEINBRPT"/>
</dbReference>
<dbReference type="EMBL" id="LR877166">
    <property type="protein sequence ID" value="CAD2221756.1"/>
    <property type="molecule type" value="Genomic_DNA"/>
</dbReference>
<dbReference type="Pfam" id="PF00400">
    <property type="entry name" value="WD40"/>
    <property type="match status" value="4"/>
</dbReference>
<dbReference type="GO" id="GO:1990904">
    <property type="term" value="C:ribonucleoprotein complex"/>
    <property type="evidence" value="ECO:0007669"/>
    <property type="project" value="UniProtKB-KW"/>
</dbReference>
<dbReference type="CDD" id="cd00200">
    <property type="entry name" value="WD40"/>
    <property type="match status" value="1"/>
</dbReference>
<evidence type="ECO:0000256" key="2">
    <source>
        <dbReference type="ARBA" id="ARBA00022737"/>
    </source>
</evidence>
<keyword evidence="4" id="KW-0687">Ribonucleoprotein</keyword>
<feature type="repeat" description="WD" evidence="5">
    <location>
        <begin position="347"/>
        <end position="388"/>
    </location>
</feature>
<proteinExistence type="predicted"/>
<feature type="compositionally biased region" description="Polar residues" evidence="6">
    <location>
        <begin position="21"/>
        <end position="35"/>
    </location>
</feature>
<evidence type="ECO:0000256" key="3">
    <source>
        <dbReference type="ARBA" id="ARBA00022980"/>
    </source>
</evidence>
<dbReference type="InterPro" id="IPR019775">
    <property type="entry name" value="WD40_repeat_CS"/>
</dbReference>
<evidence type="ECO:0000256" key="5">
    <source>
        <dbReference type="PROSITE-ProRule" id="PRU00221"/>
    </source>
</evidence>
<dbReference type="PANTHER" id="PTHR19848">
    <property type="entry name" value="WD40 REPEAT PROTEIN"/>
    <property type="match status" value="1"/>
</dbReference>
<evidence type="ECO:0000313" key="7">
    <source>
        <dbReference type="EMBL" id="CAD2221756.1"/>
    </source>
</evidence>
<dbReference type="VEuPathDB" id="TriTrypDB:ADEAN_000929100"/>
<dbReference type="GO" id="GO:0005840">
    <property type="term" value="C:ribosome"/>
    <property type="evidence" value="ECO:0007669"/>
    <property type="project" value="UniProtKB-KW"/>
</dbReference>
<keyword evidence="8" id="KW-1185">Reference proteome</keyword>
<feature type="repeat" description="WD" evidence="5">
    <location>
        <begin position="306"/>
        <end position="347"/>
    </location>
</feature>
<dbReference type="PROSITE" id="PS50294">
    <property type="entry name" value="WD_REPEATS_REGION"/>
    <property type="match status" value="3"/>
</dbReference>
<reference evidence="7 8" key="1">
    <citation type="submission" date="2020-08" db="EMBL/GenBank/DDBJ databases">
        <authorList>
            <person name="Newling K."/>
            <person name="Davey J."/>
            <person name="Forrester S."/>
        </authorList>
    </citation>
    <scope>NUCLEOTIDE SEQUENCE [LARGE SCALE GENOMIC DNA]</scope>
    <source>
        <strain evidence="8">Crithidia deanei Carvalho (ATCC PRA-265)</strain>
    </source>
</reference>
<dbReference type="PROSITE" id="PS00678">
    <property type="entry name" value="WD_REPEATS_1"/>
    <property type="match status" value="2"/>
</dbReference>
<keyword evidence="1 5" id="KW-0853">WD repeat</keyword>
<dbReference type="Gene3D" id="2.130.10.10">
    <property type="entry name" value="YVTN repeat-like/Quinoprotein amine dehydrogenase"/>
    <property type="match status" value="2"/>
</dbReference>
<dbReference type="InterPro" id="IPR001680">
    <property type="entry name" value="WD40_rpt"/>
</dbReference>
<sequence length="563" mass="60274">MGGGCSTVKQVVPPEPGNDYPASTPTATNGVSPGKSSPRGVRSASRPESAVSLPFADSPPHAPRPAVKPRGSSGRSKRDSVLSDIDLSDMSSPGSFSFSNSNMFNHRASAQARDLETERQQVPLSIEEEFFIYDDIVISKDEARAKHWRLAGRKPALDLPTANQTHENGSKRNSDAKNVFSFNDFGVFVDEMDVMMDDKKGSNGLDNLDQTTGTVSGLTLGGSMSVTNTCCTKPNTAAAVEKKKRENGTKSGRTLKGFSYSTIVGHPTRVKCIALAPSEKDYASCSNEDASITINNLGLNAEVGIFTGHTDTIISASISPDGKYLATTSKDKTMILWDVVTTKQLLTFSHAKVVICCCFGPDSKYLVSGCQDRVCRLWDTKRGKEWLSYAHHEGIIIAVAYSPDGAYVCSASADKTLRVWSATTAKTRFTLTGHRGIILSCSYTSDGKHIVSNDEGLLRVWSAETGTCTLSLSPHEVMGAAAQATSKKGPKIGWTLSSAGPGAFTNYIVVAGNNRFVYLLNLTTGEVEAQVYCKASVYCLTVGTDGLAACGDHFGNIYTLQLK</sequence>
<evidence type="ECO:0000256" key="6">
    <source>
        <dbReference type="SAM" id="MobiDB-lite"/>
    </source>
</evidence>
<dbReference type="AlphaFoldDB" id="A0A7G2CPI3"/>
<organism evidence="7 8">
    <name type="scientific">Angomonas deanei</name>
    <dbReference type="NCBI Taxonomy" id="59799"/>
    <lineage>
        <taxon>Eukaryota</taxon>
        <taxon>Discoba</taxon>
        <taxon>Euglenozoa</taxon>
        <taxon>Kinetoplastea</taxon>
        <taxon>Metakinetoplastina</taxon>
        <taxon>Trypanosomatida</taxon>
        <taxon>Trypanosomatidae</taxon>
        <taxon>Strigomonadinae</taxon>
        <taxon>Angomonas</taxon>
    </lineage>
</organism>
<dbReference type="SUPFAM" id="SSF50978">
    <property type="entry name" value="WD40 repeat-like"/>
    <property type="match status" value="1"/>
</dbReference>